<organism evidence="1 2">
    <name type="scientific">Bacillus safensis</name>
    <dbReference type="NCBI Taxonomy" id="561879"/>
    <lineage>
        <taxon>Bacteria</taxon>
        <taxon>Bacillati</taxon>
        <taxon>Bacillota</taxon>
        <taxon>Bacilli</taxon>
        <taxon>Bacillales</taxon>
        <taxon>Bacillaceae</taxon>
        <taxon>Bacillus</taxon>
    </lineage>
</organism>
<evidence type="ECO:0000313" key="1">
    <source>
        <dbReference type="EMBL" id="BBP88461.1"/>
    </source>
</evidence>
<sequence>MCRQERRKRLKKKVFAPIWKQKGSLFIQGSEQLIDEAKHAGFDVWTGSFESWLQNEDKSLHIHLGEDEEAKKSSV</sequence>
<protein>
    <submittedName>
        <fullName evidence="1">Uncharacterized protein</fullName>
    </submittedName>
</protein>
<gene>
    <name evidence="1" type="ORF">BsIDN1_20790</name>
</gene>
<dbReference type="EMBL" id="AP021906">
    <property type="protein sequence ID" value="BBP88461.1"/>
    <property type="molecule type" value="Genomic_DNA"/>
</dbReference>
<dbReference type="AlphaFoldDB" id="A0A5S9M6A3"/>
<proteinExistence type="predicted"/>
<name>A0A5S9M6A3_BACIA</name>
<accession>A0A5S9M6A3</accession>
<reference evidence="1 2" key="1">
    <citation type="submission" date="2019-12" db="EMBL/GenBank/DDBJ databases">
        <title>Full genome sequence of a Bacillus safensis strain isolated from commercially available natto in Indonesia.</title>
        <authorList>
            <person name="Yoshida M."/>
            <person name="Uomi M."/>
            <person name="Waturangi D."/>
            <person name="Ekaputri J.J."/>
            <person name="Setiamarga D.H.E."/>
        </authorList>
    </citation>
    <scope>NUCLEOTIDE SEQUENCE [LARGE SCALE GENOMIC DNA]</scope>
    <source>
        <strain evidence="1 2">IDN1</strain>
    </source>
</reference>
<dbReference type="Proteomes" id="UP000464658">
    <property type="component" value="Chromosome"/>
</dbReference>
<evidence type="ECO:0000313" key="2">
    <source>
        <dbReference type="Proteomes" id="UP000464658"/>
    </source>
</evidence>